<evidence type="ECO:0000256" key="5">
    <source>
        <dbReference type="ARBA" id="ARBA00022795"/>
    </source>
</evidence>
<protein>
    <recommendedName>
        <fullName evidence="3">Flagellar assembly protein FliH</fullName>
    </recommendedName>
</protein>
<evidence type="ECO:0000313" key="11">
    <source>
        <dbReference type="Proteomes" id="UP000636453"/>
    </source>
</evidence>
<gene>
    <name evidence="10" type="primary">fliH</name>
    <name evidence="10" type="ORF">GCM10007167_19580</name>
</gene>
<evidence type="ECO:0000256" key="8">
    <source>
        <dbReference type="SAM" id="MobiDB-lite"/>
    </source>
</evidence>
<evidence type="ECO:0000256" key="7">
    <source>
        <dbReference type="ARBA" id="ARBA00023225"/>
    </source>
</evidence>
<proteinExistence type="inferred from homology"/>
<keyword evidence="10" id="KW-0282">Flagellum</keyword>
<comment type="caution">
    <text evidence="10">The sequence shown here is derived from an EMBL/GenBank/DDBJ whole genome shotgun (WGS) entry which is preliminary data.</text>
</comment>
<sequence length="197" mass="21078">MSEAVRIALWQPPDLAPPEPPPSAKPGPSVAELERIEQAAREEGFTRGYADGLAQGQAEVRRHVAQLAGLIDSFARPLAHLDHEVEHALGTLALRIARALVGEAYKADPGLLADLVADAVALAGQGVRAAEVRMHPDDLDAIEPMLALAEMPLTRLTADPGLARGDVRVLTEALRVDATLDTRLQAVMERMSRERGA</sequence>
<evidence type="ECO:0000256" key="6">
    <source>
        <dbReference type="ARBA" id="ARBA00022927"/>
    </source>
</evidence>
<reference evidence="10" key="2">
    <citation type="submission" date="2020-09" db="EMBL/GenBank/DDBJ databases">
        <authorList>
            <person name="Sun Q."/>
            <person name="Kim S."/>
        </authorList>
    </citation>
    <scope>NUCLEOTIDE SEQUENCE</scope>
    <source>
        <strain evidence="10">KCTC 32020</strain>
    </source>
</reference>
<name>A0A918Z7M9_9GAMM</name>
<dbReference type="GO" id="GO:0005829">
    <property type="term" value="C:cytosol"/>
    <property type="evidence" value="ECO:0007669"/>
    <property type="project" value="TreeGrafter"/>
</dbReference>
<dbReference type="EMBL" id="BNCF01000010">
    <property type="protein sequence ID" value="GHE37488.1"/>
    <property type="molecule type" value="Genomic_DNA"/>
</dbReference>
<evidence type="ECO:0000259" key="9">
    <source>
        <dbReference type="Pfam" id="PF02108"/>
    </source>
</evidence>
<dbReference type="PANTHER" id="PTHR34982:SF1">
    <property type="entry name" value="FLAGELLAR ASSEMBLY PROTEIN FLIH"/>
    <property type="match status" value="1"/>
</dbReference>
<keyword evidence="4" id="KW-0813">Transport</keyword>
<reference evidence="10" key="1">
    <citation type="journal article" date="2014" name="Int. J. Syst. Evol. Microbiol.">
        <title>Complete genome sequence of Corynebacterium casei LMG S-19264T (=DSM 44701T), isolated from a smear-ripened cheese.</title>
        <authorList>
            <consortium name="US DOE Joint Genome Institute (JGI-PGF)"/>
            <person name="Walter F."/>
            <person name="Albersmeier A."/>
            <person name="Kalinowski J."/>
            <person name="Ruckert C."/>
        </authorList>
    </citation>
    <scope>NUCLEOTIDE SEQUENCE</scope>
    <source>
        <strain evidence="10">KCTC 32020</strain>
    </source>
</reference>
<evidence type="ECO:0000256" key="2">
    <source>
        <dbReference type="ARBA" id="ARBA00006602"/>
    </source>
</evidence>
<dbReference type="Proteomes" id="UP000636453">
    <property type="component" value="Unassembled WGS sequence"/>
</dbReference>
<dbReference type="RefSeq" id="WP_146473881.1">
    <property type="nucleotide sequence ID" value="NZ_BNCF01000010.1"/>
</dbReference>
<dbReference type="Pfam" id="PF02108">
    <property type="entry name" value="FliH"/>
    <property type="match status" value="1"/>
</dbReference>
<accession>A0A918Z7M9</accession>
<keyword evidence="11" id="KW-1185">Reference proteome</keyword>
<dbReference type="AlphaFoldDB" id="A0A918Z7M9"/>
<comment type="function">
    <text evidence="1">Needed for flagellar regrowth and assembly.</text>
</comment>
<comment type="similarity">
    <text evidence="2">Belongs to the FliH family.</text>
</comment>
<dbReference type="PANTHER" id="PTHR34982">
    <property type="entry name" value="YOP PROTEINS TRANSLOCATION PROTEIN L"/>
    <property type="match status" value="1"/>
</dbReference>
<organism evidence="10 11">
    <name type="scientific">Vulcaniibacterium thermophilum</name>
    <dbReference type="NCBI Taxonomy" id="1169913"/>
    <lineage>
        <taxon>Bacteria</taxon>
        <taxon>Pseudomonadati</taxon>
        <taxon>Pseudomonadota</taxon>
        <taxon>Gammaproteobacteria</taxon>
        <taxon>Lysobacterales</taxon>
        <taxon>Lysobacteraceae</taxon>
        <taxon>Vulcaniibacterium</taxon>
    </lineage>
</organism>
<dbReference type="InterPro" id="IPR051472">
    <property type="entry name" value="T3SS_Stator/FliH"/>
</dbReference>
<dbReference type="GO" id="GO:0015031">
    <property type="term" value="P:protein transport"/>
    <property type="evidence" value="ECO:0007669"/>
    <property type="project" value="UniProtKB-KW"/>
</dbReference>
<evidence type="ECO:0000256" key="1">
    <source>
        <dbReference type="ARBA" id="ARBA00003041"/>
    </source>
</evidence>
<evidence type="ECO:0000256" key="3">
    <source>
        <dbReference type="ARBA" id="ARBA00016507"/>
    </source>
</evidence>
<keyword evidence="10" id="KW-0966">Cell projection</keyword>
<keyword evidence="5" id="KW-1005">Bacterial flagellum biogenesis</keyword>
<feature type="region of interest" description="Disordered" evidence="8">
    <location>
        <begin position="1"/>
        <end position="31"/>
    </location>
</feature>
<feature type="domain" description="Flagellar assembly protein FliH/Type III secretion system HrpE" evidence="9">
    <location>
        <begin position="63"/>
        <end position="186"/>
    </location>
</feature>
<keyword evidence="7" id="KW-1006">Bacterial flagellum protein export</keyword>
<feature type="compositionally biased region" description="Pro residues" evidence="8">
    <location>
        <begin position="14"/>
        <end position="25"/>
    </location>
</feature>
<dbReference type="GO" id="GO:0044781">
    <property type="term" value="P:bacterial-type flagellum organization"/>
    <property type="evidence" value="ECO:0007669"/>
    <property type="project" value="UniProtKB-KW"/>
</dbReference>
<evidence type="ECO:0000256" key="4">
    <source>
        <dbReference type="ARBA" id="ARBA00022448"/>
    </source>
</evidence>
<keyword evidence="6" id="KW-0653">Protein transport</keyword>
<evidence type="ECO:0000313" key="10">
    <source>
        <dbReference type="EMBL" id="GHE37488.1"/>
    </source>
</evidence>
<keyword evidence="10" id="KW-0969">Cilium</keyword>
<dbReference type="OrthoDB" id="6023037at2"/>
<dbReference type="InterPro" id="IPR018035">
    <property type="entry name" value="Flagellar_FliH/T3SS_HrpE"/>
</dbReference>